<reference evidence="2" key="1">
    <citation type="submission" date="2022-07" db="EMBL/GenBank/DDBJ databases">
        <authorList>
            <person name="Wu T."/>
        </authorList>
    </citation>
    <scope>NUCLEOTIDE SEQUENCE</scope>
    <source>
        <strain evidence="2">SD-1</strain>
    </source>
</reference>
<sequence>MKRSWEGIVLKAMGAKDFMLEVIGREEISPDFLRVNVKDGGLLMDSELHPTMWIRLWFDDGGKGHQRAYTLVDPDVRAGTFSMDFAMHAGIAADWARTVQPGATIEATVQGSAFNFPQPARRLWIVGDPASIPAINSLLDARSDVGSTAPAHLWLEFQHDADPSLEVRTTPSDAVTWIPRKRDGAALAEEVCSSLTAEAVSPEEDFFWVACEASSARAIAKHLRKVVGVDRLRIDVLGYWKA</sequence>
<dbReference type="Gene3D" id="2.40.30.10">
    <property type="entry name" value="Translation factors"/>
    <property type="match status" value="1"/>
</dbReference>
<dbReference type="PROSITE" id="PS51384">
    <property type="entry name" value="FAD_FR"/>
    <property type="match status" value="1"/>
</dbReference>
<dbReference type="SUPFAM" id="SSF63380">
    <property type="entry name" value="Riboflavin synthase domain-like"/>
    <property type="match status" value="1"/>
</dbReference>
<dbReference type="EMBL" id="CP101185">
    <property type="protein sequence ID" value="UYV97167.1"/>
    <property type="molecule type" value="Genomic_DNA"/>
</dbReference>
<dbReference type="AlphaFoldDB" id="A0AAX3EGF0"/>
<dbReference type="Pfam" id="PF04954">
    <property type="entry name" value="SIP"/>
    <property type="match status" value="1"/>
</dbReference>
<dbReference type="InterPro" id="IPR017938">
    <property type="entry name" value="Riboflavin_synthase-like_b-brl"/>
</dbReference>
<keyword evidence="3" id="KW-1185">Reference proteome</keyword>
<dbReference type="InterPro" id="IPR039374">
    <property type="entry name" value="SIP_fam"/>
</dbReference>
<dbReference type="InterPro" id="IPR017927">
    <property type="entry name" value="FAD-bd_FR_type"/>
</dbReference>
<protein>
    <submittedName>
        <fullName evidence="2">Siderophore-interacting protein</fullName>
    </submittedName>
</protein>
<name>A0AAX3EGF0_PAEUR</name>
<gene>
    <name evidence="2" type="ORF">NL394_19320</name>
</gene>
<evidence type="ECO:0000313" key="3">
    <source>
        <dbReference type="Proteomes" id="UP001163293"/>
    </source>
</evidence>
<dbReference type="Proteomes" id="UP001163293">
    <property type="component" value="Chromosome"/>
</dbReference>
<dbReference type="InterPro" id="IPR039261">
    <property type="entry name" value="FNR_nucleotide-bd"/>
</dbReference>
<dbReference type="PANTHER" id="PTHR30157:SF0">
    <property type="entry name" value="NADPH-DEPENDENT FERRIC-CHELATE REDUCTASE"/>
    <property type="match status" value="1"/>
</dbReference>
<dbReference type="GO" id="GO:0016491">
    <property type="term" value="F:oxidoreductase activity"/>
    <property type="evidence" value="ECO:0007669"/>
    <property type="project" value="InterPro"/>
</dbReference>
<dbReference type="Gene3D" id="3.40.50.80">
    <property type="entry name" value="Nucleotide-binding domain of ferredoxin-NADP reductase (FNR) module"/>
    <property type="match status" value="1"/>
</dbReference>
<dbReference type="InterPro" id="IPR007037">
    <property type="entry name" value="SIP_rossman_dom"/>
</dbReference>
<feature type="domain" description="FAD-binding FR-type" evidence="1">
    <location>
        <begin position="15"/>
        <end position="119"/>
    </location>
</feature>
<dbReference type="CDD" id="cd06193">
    <property type="entry name" value="siderophore_interacting"/>
    <property type="match status" value="1"/>
</dbReference>
<accession>A0AAX3EGF0</accession>
<dbReference type="Pfam" id="PF08021">
    <property type="entry name" value="FAD_binding_9"/>
    <property type="match status" value="1"/>
</dbReference>
<organism evidence="2 3">
    <name type="scientific">Paenarthrobacter ureafaciens</name>
    <dbReference type="NCBI Taxonomy" id="37931"/>
    <lineage>
        <taxon>Bacteria</taxon>
        <taxon>Bacillati</taxon>
        <taxon>Actinomycetota</taxon>
        <taxon>Actinomycetes</taxon>
        <taxon>Micrococcales</taxon>
        <taxon>Micrococcaceae</taxon>
        <taxon>Paenarthrobacter</taxon>
    </lineage>
</organism>
<dbReference type="PANTHER" id="PTHR30157">
    <property type="entry name" value="FERRIC REDUCTASE, NADPH-DEPENDENT"/>
    <property type="match status" value="1"/>
</dbReference>
<dbReference type="RefSeq" id="WP_069696795.1">
    <property type="nucleotide sequence ID" value="NZ_CP043010.1"/>
</dbReference>
<evidence type="ECO:0000313" key="2">
    <source>
        <dbReference type="EMBL" id="UYV97167.1"/>
    </source>
</evidence>
<evidence type="ECO:0000259" key="1">
    <source>
        <dbReference type="PROSITE" id="PS51384"/>
    </source>
</evidence>
<proteinExistence type="predicted"/>
<dbReference type="InterPro" id="IPR013113">
    <property type="entry name" value="SIP_FAD-bd"/>
</dbReference>